<reference evidence="1 2" key="1">
    <citation type="submission" date="2019-01" db="EMBL/GenBank/DDBJ databases">
        <title>Coherence of Microcystis species and biogeography revealed through population genomics.</title>
        <authorList>
            <person name="Perez-Carrascal O.M."/>
            <person name="Terrat Y."/>
            <person name="Giani A."/>
            <person name="Fortin N."/>
            <person name="Tromas N."/>
            <person name="Shapiro B.J."/>
        </authorList>
    </citation>
    <scope>NUCLEOTIDE SEQUENCE [LARGE SCALE GENOMIC DNA]</scope>
    <source>
        <strain evidence="1">Ma_QC_B_20070730_S2</strain>
    </source>
</reference>
<comment type="caution">
    <text evidence="1">The sequence shown here is derived from an EMBL/GenBank/DDBJ whole genome shotgun (WGS) entry which is preliminary data.</text>
</comment>
<proteinExistence type="predicted"/>
<gene>
    <name evidence="1" type="ORF">EWV80_03695</name>
</gene>
<protein>
    <submittedName>
        <fullName evidence="1">Uncharacterized protein</fullName>
    </submittedName>
</protein>
<dbReference type="AlphaFoldDB" id="A0A552E5L8"/>
<organism evidence="1 2">
    <name type="scientific">Microcystis aeruginosa Ma_QC_B_20070730_S2</name>
    <dbReference type="NCBI Taxonomy" id="2486256"/>
    <lineage>
        <taxon>Bacteria</taxon>
        <taxon>Bacillati</taxon>
        <taxon>Cyanobacteriota</taxon>
        <taxon>Cyanophyceae</taxon>
        <taxon>Oscillatoriophycideae</taxon>
        <taxon>Chroococcales</taxon>
        <taxon>Microcystaceae</taxon>
        <taxon>Microcystis</taxon>
    </lineage>
</organism>
<sequence length="61" mass="6664">MKCHTLVSDRQLIKKKPRLMSEAAVVGELNAKQKEDTKTKKVLNGKSPSLSHCNPCLSVSG</sequence>
<dbReference type="EMBL" id="SFBK01000044">
    <property type="protein sequence ID" value="TRU29809.1"/>
    <property type="molecule type" value="Genomic_DNA"/>
</dbReference>
<evidence type="ECO:0000313" key="2">
    <source>
        <dbReference type="Proteomes" id="UP000320551"/>
    </source>
</evidence>
<dbReference type="Proteomes" id="UP000320551">
    <property type="component" value="Unassembled WGS sequence"/>
</dbReference>
<evidence type="ECO:0000313" key="1">
    <source>
        <dbReference type="EMBL" id="TRU29809.1"/>
    </source>
</evidence>
<name>A0A552E5L8_MICAE</name>
<accession>A0A552E5L8</accession>